<comment type="caution">
    <text evidence="1">The sequence shown here is derived from an EMBL/GenBank/DDBJ whole genome shotgun (WGS) entry which is preliminary data.</text>
</comment>
<proteinExistence type="predicted"/>
<evidence type="ECO:0000313" key="2">
    <source>
        <dbReference type="Proteomes" id="UP001566476"/>
    </source>
</evidence>
<evidence type="ECO:0008006" key="3">
    <source>
        <dbReference type="Google" id="ProtNLM"/>
    </source>
</evidence>
<evidence type="ECO:0000313" key="1">
    <source>
        <dbReference type="EMBL" id="MEZ0492371.1"/>
    </source>
</evidence>
<gene>
    <name evidence="1" type="ORF">AB2L28_08980</name>
</gene>
<sequence>MTTTSAAAASPSIDVAVVVDTRNMHGATGQVLGIPNLPSMASVKSALSLYDMNVVDAAFGVATDAGGRSTPRRDAALQRNDAYARSLEASGARVLRGMLQDWNQADVPMQEKKVDVLCAVEVVKLAIQIAIKQSTCRAIVVLSADKDLAPAIDMARQELDVPVYAAAARSVHQREGSWILLGEDAVRQLGGPPSNTALLGEARRTALALEYLSPNPSPWVCHIAANGQKTMRSVGSALSGVMQGGGTMPGTNPLYCVGIDTSELFPRAILSTAPATGGQVLSGRVHRRKNVEEVTVQVPGISKNLTVKTPVGYPVPQADVLLVEDSRNPSRHIYVGTVAQSPGLAASNIGLVTLIGKTRKGDGYASLEGTPDKVIVKLPLEEVDTAIPGDRFAVVLAERLNNSQRLTWAVSSKLPKR</sequence>
<name>A0ABV4I510_9ACTN</name>
<reference evidence="1 2" key="1">
    <citation type="submission" date="2024-07" db="EMBL/GenBank/DDBJ databases">
        <authorList>
            <person name="Thanompreechachai J."/>
            <person name="Duangmal K."/>
        </authorList>
    </citation>
    <scope>NUCLEOTIDE SEQUENCE [LARGE SCALE GENOMIC DNA]</scope>
    <source>
        <strain evidence="1 2">TBRC 1896</strain>
    </source>
</reference>
<organism evidence="1 2">
    <name type="scientific">Kineococcus mangrovi</name>
    <dbReference type="NCBI Taxonomy" id="1660183"/>
    <lineage>
        <taxon>Bacteria</taxon>
        <taxon>Bacillati</taxon>
        <taxon>Actinomycetota</taxon>
        <taxon>Actinomycetes</taxon>
        <taxon>Kineosporiales</taxon>
        <taxon>Kineosporiaceae</taxon>
        <taxon>Kineococcus</taxon>
    </lineage>
</organism>
<dbReference type="RefSeq" id="WP_370718425.1">
    <property type="nucleotide sequence ID" value="NZ_JBGGTQ010000004.1"/>
</dbReference>
<dbReference type="Proteomes" id="UP001566476">
    <property type="component" value="Unassembled WGS sequence"/>
</dbReference>
<protein>
    <recommendedName>
        <fullName evidence="3">NYN domain-containing protein</fullName>
    </recommendedName>
</protein>
<dbReference type="EMBL" id="JBGGTQ010000004">
    <property type="protein sequence ID" value="MEZ0492371.1"/>
    <property type="molecule type" value="Genomic_DNA"/>
</dbReference>
<accession>A0ABV4I510</accession>
<keyword evidence="2" id="KW-1185">Reference proteome</keyword>
<dbReference type="Gene3D" id="3.40.50.1010">
    <property type="entry name" value="5'-nuclease"/>
    <property type="match status" value="1"/>
</dbReference>